<proteinExistence type="predicted"/>
<reference evidence="3" key="1">
    <citation type="submission" date="2017-06" db="EMBL/GenBank/DDBJ databases">
        <authorList>
            <person name="Varghese N."/>
            <person name="Submissions S."/>
        </authorList>
    </citation>
    <scope>NUCLEOTIDE SEQUENCE [LARGE SCALE GENOMIC DNA]</scope>
    <source>
        <strain evidence="3">JAD2</strain>
    </source>
</reference>
<dbReference type="InParanoid" id="A0A212QVV9"/>
<dbReference type="Proteomes" id="UP000197025">
    <property type="component" value="Unassembled WGS sequence"/>
</dbReference>
<organism evidence="2 3">
    <name type="scientific">Thermoflexus hugenholtzii JAD2</name>
    <dbReference type="NCBI Taxonomy" id="877466"/>
    <lineage>
        <taxon>Bacteria</taxon>
        <taxon>Bacillati</taxon>
        <taxon>Chloroflexota</taxon>
        <taxon>Thermoflexia</taxon>
        <taxon>Thermoflexales</taxon>
        <taxon>Thermoflexaceae</taxon>
        <taxon>Thermoflexus</taxon>
    </lineage>
</organism>
<name>A0A212QVV9_9CHLR</name>
<feature type="domain" description="PatA-like N-terminal" evidence="1">
    <location>
        <begin position="4"/>
        <end position="157"/>
    </location>
</feature>
<evidence type="ECO:0000313" key="2">
    <source>
        <dbReference type="EMBL" id="SNB63867.1"/>
    </source>
</evidence>
<dbReference type="InterPro" id="IPR037257">
    <property type="entry name" value="T2SS_E_N_sf"/>
</dbReference>
<dbReference type="Pfam" id="PF14332">
    <property type="entry name" value="DUF4388"/>
    <property type="match status" value="1"/>
</dbReference>
<dbReference type="EMBL" id="FYEK01000027">
    <property type="protein sequence ID" value="SNB63867.1"/>
    <property type="molecule type" value="Genomic_DNA"/>
</dbReference>
<dbReference type="InterPro" id="IPR025497">
    <property type="entry name" value="PatA-like_N"/>
</dbReference>
<dbReference type="AlphaFoldDB" id="A0A212QVV9"/>
<dbReference type="SUPFAM" id="SSF160246">
    <property type="entry name" value="EspE N-terminal domain-like"/>
    <property type="match status" value="1"/>
</dbReference>
<protein>
    <recommendedName>
        <fullName evidence="1">PatA-like N-terminal domain-containing protein</fullName>
    </recommendedName>
</protein>
<evidence type="ECO:0000259" key="1">
    <source>
        <dbReference type="Pfam" id="PF14332"/>
    </source>
</evidence>
<evidence type="ECO:0000313" key="3">
    <source>
        <dbReference type="Proteomes" id="UP000197025"/>
    </source>
</evidence>
<sequence>MALRGNLRDFHTTQLLNLIHLARKTGTLTVESRNGTAQLCFKDGKLIYAALDRQDGRLADVLIRAGKLRPEQLQTLDLSRVQDDKVLGLKLIEAGYVTQQDILASLRAQMLDVVYRLFAWSEGAFRFEPHLQPVQNRIPVPVDLENIIMEGVRRLREVERLKEELPDLDIPVRLTSRPEAIRKVQLSPEEWRVISQVNGRNTIEQIMRRLNMDEIQIRRIIYGLLQAGLIELGTPPPAAPPPGVPSPRPGSGVSRSVVEKLINYFRRL</sequence>
<dbReference type="PANTHER" id="PTHR36304:SF4">
    <property type="entry name" value="DUF4388 DOMAIN-CONTAINING PROTEIN"/>
    <property type="match status" value="1"/>
</dbReference>
<dbReference type="PANTHER" id="PTHR36304">
    <property type="entry name" value="DOMAIN GTPASE-ACTIVATING PROTEIN, PUTATIVE-RELATED-RELATED"/>
    <property type="match status" value="1"/>
</dbReference>
<dbReference type="OrthoDB" id="148348at2"/>
<dbReference type="RefSeq" id="WP_088570985.1">
    <property type="nucleotide sequence ID" value="NZ_FYEK01000027.1"/>
</dbReference>
<gene>
    <name evidence="2" type="ORF">SAMN02746019_00007300</name>
</gene>
<accession>A0A212QVV9</accession>
<keyword evidence="3" id="KW-1185">Reference proteome</keyword>